<evidence type="ECO:0000313" key="1">
    <source>
        <dbReference type="EMBL" id="VAW71839.1"/>
    </source>
</evidence>
<gene>
    <name evidence="1" type="ORF">MNBD_GAMMA12-1779</name>
</gene>
<protein>
    <submittedName>
        <fullName evidence="1">Uncharacterized protein</fullName>
    </submittedName>
</protein>
<organism evidence="1">
    <name type="scientific">hydrothermal vent metagenome</name>
    <dbReference type="NCBI Taxonomy" id="652676"/>
    <lineage>
        <taxon>unclassified sequences</taxon>
        <taxon>metagenomes</taxon>
        <taxon>ecological metagenomes</taxon>
    </lineage>
</organism>
<reference evidence="1" key="1">
    <citation type="submission" date="2018-06" db="EMBL/GenBank/DDBJ databases">
        <authorList>
            <person name="Zhirakovskaya E."/>
        </authorList>
    </citation>
    <scope>NUCLEOTIDE SEQUENCE</scope>
</reference>
<name>A0A3B0YCC3_9ZZZZ</name>
<dbReference type="EMBL" id="UOFL01000033">
    <property type="protein sequence ID" value="VAW71839.1"/>
    <property type="molecule type" value="Genomic_DNA"/>
</dbReference>
<sequence length="63" mass="7312">MTYTVFIYDDSTAISQKSFTNIHDAFKYMGELDLNKDVKRCILDNGVKILFDLKRDDDGWLSS</sequence>
<accession>A0A3B0YCC3</accession>
<dbReference type="AlphaFoldDB" id="A0A3B0YCC3"/>
<proteinExistence type="predicted"/>